<evidence type="ECO:0000313" key="1">
    <source>
        <dbReference type="EMBL" id="KAF0732456.1"/>
    </source>
</evidence>
<comment type="caution">
    <text evidence="1">The sequence shown here is derived from an EMBL/GenBank/DDBJ whole genome shotgun (WGS) entry which is preliminary data.</text>
</comment>
<dbReference type="EMBL" id="VJMJ01000132">
    <property type="protein sequence ID" value="KAF0732456.1"/>
    <property type="molecule type" value="Genomic_DNA"/>
</dbReference>
<gene>
    <name evidence="1" type="ORF">Ae201684_010446</name>
</gene>
<name>A0A6G0WY31_9STRA</name>
<dbReference type="AlphaFoldDB" id="A0A6G0WY31"/>
<proteinExistence type="predicted"/>
<reference evidence="1 2" key="1">
    <citation type="submission" date="2019-07" db="EMBL/GenBank/DDBJ databases">
        <title>Genomics analysis of Aphanomyces spp. identifies a new class of oomycete effector associated with host adaptation.</title>
        <authorList>
            <person name="Gaulin E."/>
        </authorList>
    </citation>
    <scope>NUCLEOTIDE SEQUENCE [LARGE SCALE GENOMIC DNA]</scope>
    <source>
        <strain evidence="1 2">ATCC 201684</strain>
    </source>
</reference>
<keyword evidence="2" id="KW-1185">Reference proteome</keyword>
<protein>
    <submittedName>
        <fullName evidence="1">Uncharacterized protein</fullName>
    </submittedName>
</protein>
<accession>A0A6G0WY31</accession>
<evidence type="ECO:0000313" key="2">
    <source>
        <dbReference type="Proteomes" id="UP000481153"/>
    </source>
</evidence>
<sequence>MTRREWGLKSTLVLHRVRDSPLSSKSFVDREIERLARSCHVFFRSNEASPKENAGGVIHQSRQVAASYLRTSRLFASSDNIPAIGDPRASGTTVNNTFLCKKSRRLAHFLARFCCTELSRPSHH</sequence>
<dbReference type="Proteomes" id="UP000481153">
    <property type="component" value="Unassembled WGS sequence"/>
</dbReference>
<organism evidence="1 2">
    <name type="scientific">Aphanomyces euteiches</name>
    <dbReference type="NCBI Taxonomy" id="100861"/>
    <lineage>
        <taxon>Eukaryota</taxon>
        <taxon>Sar</taxon>
        <taxon>Stramenopiles</taxon>
        <taxon>Oomycota</taxon>
        <taxon>Saprolegniomycetes</taxon>
        <taxon>Saprolegniales</taxon>
        <taxon>Verrucalvaceae</taxon>
        <taxon>Aphanomyces</taxon>
    </lineage>
</organism>